<dbReference type="InterPro" id="IPR049453">
    <property type="entry name" value="Memb_transporter_dom"/>
</dbReference>
<keyword evidence="11" id="KW-1185">Reference proteome</keyword>
<dbReference type="RefSeq" id="WP_190261078.1">
    <property type="nucleotide sequence ID" value="NZ_CP053923.1"/>
</dbReference>
<protein>
    <submittedName>
        <fullName evidence="10">FUSC family protein</fullName>
    </submittedName>
</protein>
<dbReference type="Pfam" id="PF04632">
    <property type="entry name" value="FUSC"/>
    <property type="match status" value="1"/>
</dbReference>
<evidence type="ECO:0000313" key="10">
    <source>
        <dbReference type="EMBL" id="QNT70603.1"/>
    </source>
</evidence>
<gene>
    <name evidence="10" type="ORF">HQ394_16310</name>
</gene>
<sequence>MEFGRAFIDDWQTFAAAVGTDLQAVGKDRQRNRRALAIGAATALAVYAALCLNLDYPMWSGMTALTVTAATQRATVLKGLMRIAGTLAGALAAAFLLGFVADSNGLLATALFATVTYALYRSFTSPYPYAWLLGGITIGLVLMQSMAEPDIGLHVAAYRATEIIVGVVSAFAVGALLLPATSDPEQDRALAAAPQVERRVAMRTALEAGAGVCIVVGLYALFDLPGFASAAVSLTRIVDPNPELGRHRAFLRLIGCAIGGGAGLLMVGTSIDVLPLFLAVIFVFCSIFGYFFAGPPACAYAGMQAGFAFIIAYAPSITPTDTLDPAIDRFAGILLAFAVFWIIDMLFTPQHPVAATPPR</sequence>
<feature type="transmembrane region" description="Helical" evidence="8">
    <location>
        <begin position="208"/>
        <end position="228"/>
    </location>
</feature>
<feature type="domain" description="Integral membrane bound transporter" evidence="9">
    <location>
        <begin position="216"/>
        <end position="343"/>
    </location>
</feature>
<evidence type="ECO:0000256" key="5">
    <source>
        <dbReference type="ARBA" id="ARBA00022989"/>
    </source>
</evidence>
<dbReference type="AlphaFoldDB" id="A0A7H1N4G7"/>
<keyword evidence="5 8" id="KW-1133">Transmembrane helix</keyword>
<keyword evidence="4 8" id="KW-0812">Transmembrane</keyword>
<evidence type="ECO:0000256" key="8">
    <source>
        <dbReference type="SAM" id="Phobius"/>
    </source>
</evidence>
<feature type="transmembrane region" description="Helical" evidence="8">
    <location>
        <begin position="273"/>
        <end position="293"/>
    </location>
</feature>
<keyword evidence="6 8" id="KW-0472">Membrane</keyword>
<reference evidence="10 11" key="1">
    <citation type="submission" date="2020-05" db="EMBL/GenBank/DDBJ databases">
        <title>Complete closed genome sequence of Defluviicoccus vanus.</title>
        <authorList>
            <person name="Bessarab I."/>
            <person name="Arumugam K."/>
            <person name="Maszenan A.M."/>
            <person name="Seviour R.J."/>
            <person name="Williams R.B."/>
        </authorList>
    </citation>
    <scope>NUCLEOTIDE SEQUENCE [LARGE SCALE GENOMIC DNA]</scope>
    <source>
        <strain evidence="10 11">Ben 114</strain>
    </source>
</reference>
<feature type="transmembrane region" description="Helical" evidence="8">
    <location>
        <begin position="129"/>
        <end position="147"/>
    </location>
</feature>
<evidence type="ECO:0000256" key="4">
    <source>
        <dbReference type="ARBA" id="ARBA00022692"/>
    </source>
</evidence>
<evidence type="ECO:0000256" key="7">
    <source>
        <dbReference type="ARBA" id="ARBA00043993"/>
    </source>
</evidence>
<evidence type="ECO:0000313" key="11">
    <source>
        <dbReference type="Proteomes" id="UP000516369"/>
    </source>
</evidence>
<evidence type="ECO:0000256" key="6">
    <source>
        <dbReference type="ARBA" id="ARBA00023136"/>
    </source>
</evidence>
<feature type="transmembrane region" description="Helical" evidence="8">
    <location>
        <begin position="249"/>
        <end position="267"/>
    </location>
</feature>
<comment type="similarity">
    <text evidence="7">Belongs to the YccS/YhfK family.</text>
</comment>
<dbReference type="PANTHER" id="PTHR30509:SF9">
    <property type="entry name" value="MULTIDRUG RESISTANCE PROTEIN MDTO"/>
    <property type="match status" value="1"/>
</dbReference>
<feature type="transmembrane region" description="Helical" evidence="8">
    <location>
        <begin position="35"/>
        <end position="59"/>
    </location>
</feature>
<evidence type="ECO:0000259" key="9">
    <source>
        <dbReference type="Pfam" id="PF13515"/>
    </source>
</evidence>
<feature type="transmembrane region" description="Helical" evidence="8">
    <location>
        <begin position="159"/>
        <end position="178"/>
    </location>
</feature>
<dbReference type="Proteomes" id="UP000516369">
    <property type="component" value="Chromosome"/>
</dbReference>
<dbReference type="EMBL" id="CP053923">
    <property type="protein sequence ID" value="QNT70603.1"/>
    <property type="molecule type" value="Genomic_DNA"/>
</dbReference>
<evidence type="ECO:0000256" key="2">
    <source>
        <dbReference type="ARBA" id="ARBA00022448"/>
    </source>
</evidence>
<comment type="subcellular location">
    <subcellularLocation>
        <location evidence="1">Cell membrane</location>
        <topology evidence="1">Multi-pass membrane protein</topology>
    </subcellularLocation>
</comment>
<feature type="transmembrane region" description="Helical" evidence="8">
    <location>
        <begin position="79"/>
        <end position="99"/>
    </location>
</feature>
<name>A0A7H1N4G7_9PROT</name>
<accession>A0A7H1N4G7</accession>
<evidence type="ECO:0000256" key="3">
    <source>
        <dbReference type="ARBA" id="ARBA00022475"/>
    </source>
</evidence>
<dbReference type="KEGG" id="dvn:HQ394_16310"/>
<dbReference type="InterPro" id="IPR006726">
    <property type="entry name" value="PHBA_efflux_AaeB/fusaric-R"/>
</dbReference>
<keyword evidence="3" id="KW-1003">Cell membrane</keyword>
<dbReference type="PANTHER" id="PTHR30509">
    <property type="entry name" value="P-HYDROXYBENZOIC ACID EFFLUX PUMP SUBUNIT-RELATED"/>
    <property type="match status" value="1"/>
</dbReference>
<dbReference type="Pfam" id="PF13515">
    <property type="entry name" value="FUSC_2"/>
    <property type="match status" value="1"/>
</dbReference>
<organism evidence="10 11">
    <name type="scientific">Defluviicoccus vanus</name>
    <dbReference type="NCBI Taxonomy" id="111831"/>
    <lineage>
        <taxon>Bacteria</taxon>
        <taxon>Pseudomonadati</taxon>
        <taxon>Pseudomonadota</taxon>
        <taxon>Alphaproteobacteria</taxon>
        <taxon>Rhodospirillales</taxon>
        <taxon>Rhodospirillaceae</taxon>
        <taxon>Defluviicoccus</taxon>
    </lineage>
</organism>
<feature type="transmembrane region" description="Helical" evidence="8">
    <location>
        <begin position="300"/>
        <end position="318"/>
    </location>
</feature>
<proteinExistence type="inferred from homology"/>
<evidence type="ECO:0000256" key="1">
    <source>
        <dbReference type="ARBA" id="ARBA00004651"/>
    </source>
</evidence>
<dbReference type="GO" id="GO:0022857">
    <property type="term" value="F:transmembrane transporter activity"/>
    <property type="evidence" value="ECO:0007669"/>
    <property type="project" value="InterPro"/>
</dbReference>
<dbReference type="GO" id="GO:0005886">
    <property type="term" value="C:plasma membrane"/>
    <property type="evidence" value="ECO:0007669"/>
    <property type="project" value="UniProtKB-SubCell"/>
</dbReference>
<feature type="transmembrane region" description="Helical" evidence="8">
    <location>
        <begin position="330"/>
        <end position="347"/>
    </location>
</feature>
<keyword evidence="2" id="KW-0813">Transport</keyword>